<evidence type="ECO:0000313" key="2">
    <source>
        <dbReference type="EMBL" id="GBN55729.1"/>
    </source>
</evidence>
<feature type="region of interest" description="Disordered" evidence="1">
    <location>
        <begin position="1"/>
        <end position="25"/>
    </location>
</feature>
<gene>
    <name evidence="2" type="ORF">AVEN_106835_2</name>
</gene>
<accession>A0A4Y2PWX2</accession>
<dbReference type="EMBL" id="BGPR01012368">
    <property type="protein sequence ID" value="GBN55729.1"/>
    <property type="molecule type" value="Genomic_DNA"/>
</dbReference>
<evidence type="ECO:0000313" key="3">
    <source>
        <dbReference type="Proteomes" id="UP000499080"/>
    </source>
</evidence>
<sequence length="87" mass="9806">MMQHIRTWGGGRKGNTNAVAETSLTDGRQSTEKLKECKCMAVYDGKERNDSVTIFAVNINCVLCGTFEEVIVASYYMIVYYIEPKID</sequence>
<dbReference type="AlphaFoldDB" id="A0A4Y2PWX2"/>
<protein>
    <submittedName>
        <fullName evidence="2">Uncharacterized protein</fullName>
    </submittedName>
</protein>
<proteinExistence type="predicted"/>
<comment type="caution">
    <text evidence="2">The sequence shown here is derived from an EMBL/GenBank/DDBJ whole genome shotgun (WGS) entry which is preliminary data.</text>
</comment>
<evidence type="ECO:0000256" key="1">
    <source>
        <dbReference type="SAM" id="MobiDB-lite"/>
    </source>
</evidence>
<reference evidence="2 3" key="1">
    <citation type="journal article" date="2019" name="Sci. Rep.">
        <title>Orb-weaving spider Araneus ventricosus genome elucidates the spidroin gene catalogue.</title>
        <authorList>
            <person name="Kono N."/>
            <person name="Nakamura H."/>
            <person name="Ohtoshi R."/>
            <person name="Moran D.A.P."/>
            <person name="Shinohara A."/>
            <person name="Yoshida Y."/>
            <person name="Fujiwara M."/>
            <person name="Mori M."/>
            <person name="Tomita M."/>
            <person name="Arakawa K."/>
        </authorList>
    </citation>
    <scope>NUCLEOTIDE SEQUENCE [LARGE SCALE GENOMIC DNA]</scope>
</reference>
<name>A0A4Y2PWX2_ARAVE</name>
<keyword evidence="3" id="KW-1185">Reference proteome</keyword>
<organism evidence="2 3">
    <name type="scientific">Araneus ventricosus</name>
    <name type="common">Orbweaver spider</name>
    <name type="synonym">Epeira ventricosa</name>
    <dbReference type="NCBI Taxonomy" id="182803"/>
    <lineage>
        <taxon>Eukaryota</taxon>
        <taxon>Metazoa</taxon>
        <taxon>Ecdysozoa</taxon>
        <taxon>Arthropoda</taxon>
        <taxon>Chelicerata</taxon>
        <taxon>Arachnida</taxon>
        <taxon>Araneae</taxon>
        <taxon>Araneomorphae</taxon>
        <taxon>Entelegynae</taxon>
        <taxon>Araneoidea</taxon>
        <taxon>Araneidae</taxon>
        <taxon>Araneus</taxon>
    </lineage>
</organism>
<dbReference type="Proteomes" id="UP000499080">
    <property type="component" value="Unassembled WGS sequence"/>
</dbReference>
<feature type="compositionally biased region" description="Polar residues" evidence="1">
    <location>
        <begin position="14"/>
        <end position="25"/>
    </location>
</feature>